<dbReference type="Pfam" id="PF14372">
    <property type="entry name" value="hAT-like_RNase-H"/>
    <property type="match status" value="1"/>
</dbReference>
<organism evidence="3 4">
    <name type="scientific">Colocasia esculenta</name>
    <name type="common">Wild taro</name>
    <name type="synonym">Arum esculentum</name>
    <dbReference type="NCBI Taxonomy" id="4460"/>
    <lineage>
        <taxon>Eukaryota</taxon>
        <taxon>Viridiplantae</taxon>
        <taxon>Streptophyta</taxon>
        <taxon>Embryophyta</taxon>
        <taxon>Tracheophyta</taxon>
        <taxon>Spermatophyta</taxon>
        <taxon>Magnoliopsida</taxon>
        <taxon>Liliopsida</taxon>
        <taxon>Araceae</taxon>
        <taxon>Aroideae</taxon>
        <taxon>Colocasieae</taxon>
        <taxon>Colocasia</taxon>
    </lineage>
</organism>
<gene>
    <name evidence="3" type="ORF">Taro_037606</name>
</gene>
<dbReference type="PANTHER" id="PTHR23272">
    <property type="entry name" value="BED FINGER-RELATED"/>
    <property type="match status" value="1"/>
</dbReference>
<feature type="domain" description="hAT-like transposase RNase-H fold" evidence="2">
    <location>
        <begin position="1"/>
        <end position="68"/>
    </location>
</feature>
<feature type="compositionally biased region" description="Gly residues" evidence="1">
    <location>
        <begin position="171"/>
        <end position="180"/>
    </location>
</feature>
<dbReference type="GO" id="GO:0003677">
    <property type="term" value="F:DNA binding"/>
    <property type="evidence" value="ECO:0007669"/>
    <property type="project" value="InterPro"/>
</dbReference>
<evidence type="ECO:0000259" key="2">
    <source>
        <dbReference type="Pfam" id="PF14372"/>
    </source>
</evidence>
<dbReference type="EMBL" id="NMUH01003286">
    <property type="protein sequence ID" value="MQM04802.1"/>
    <property type="molecule type" value="Genomic_DNA"/>
</dbReference>
<dbReference type="AlphaFoldDB" id="A0A843W4K3"/>
<dbReference type="Proteomes" id="UP000652761">
    <property type="component" value="Unassembled WGS sequence"/>
</dbReference>
<feature type="region of interest" description="Disordered" evidence="1">
    <location>
        <begin position="169"/>
        <end position="248"/>
    </location>
</feature>
<dbReference type="InterPro" id="IPR012337">
    <property type="entry name" value="RNaseH-like_sf"/>
</dbReference>
<comment type="caution">
    <text evidence="3">The sequence shown here is derived from an EMBL/GenBank/DDBJ whole genome shotgun (WGS) entry which is preliminary data.</text>
</comment>
<feature type="compositionally biased region" description="Basic residues" evidence="1">
    <location>
        <begin position="236"/>
        <end position="248"/>
    </location>
</feature>
<sequence>MVAKMQAKFNKYWSEIEDSTLLFAIGTVLDPRYKLMFVTYAFLELYSHEASLYITRITQALYDLFDAYSCQVVSSRTNERKTDLIKFTLNAIPVHIMNTKLAHPEAHHKELDQNSDELLVGAAKWQTDQVPPRRVDRTSHPHLQLQKYVELYGDHLPSIIISARGVPAGAAGAGGGGGDGVAAIREGEVRGKRRRGGGDERDGVAADDAEAGEGGGQRLSGAGRRVAATMAETGRGKRRDTRRRRDPV</sequence>
<dbReference type="InterPro" id="IPR025525">
    <property type="entry name" value="hAT-like_transposase_RNase-H"/>
</dbReference>
<keyword evidence="4" id="KW-1185">Reference proteome</keyword>
<accession>A0A843W4K3</accession>
<dbReference type="PANTHER" id="PTHR23272:SF184">
    <property type="entry name" value="OS03G0311250 PROTEIN"/>
    <property type="match status" value="1"/>
</dbReference>
<evidence type="ECO:0000313" key="3">
    <source>
        <dbReference type="EMBL" id="MQM04802.1"/>
    </source>
</evidence>
<name>A0A843W4K3_COLES</name>
<evidence type="ECO:0000256" key="1">
    <source>
        <dbReference type="SAM" id="MobiDB-lite"/>
    </source>
</evidence>
<proteinExistence type="predicted"/>
<reference evidence="3" key="1">
    <citation type="submission" date="2017-07" db="EMBL/GenBank/DDBJ databases">
        <title>Taro Niue Genome Assembly and Annotation.</title>
        <authorList>
            <person name="Atibalentja N."/>
            <person name="Keating K."/>
            <person name="Fields C.J."/>
        </authorList>
    </citation>
    <scope>NUCLEOTIDE SEQUENCE</scope>
    <source>
        <strain evidence="3">Niue_2</strain>
        <tissue evidence="3">Leaf</tissue>
    </source>
</reference>
<dbReference type="OrthoDB" id="1306273at2759"/>
<evidence type="ECO:0000313" key="4">
    <source>
        <dbReference type="Proteomes" id="UP000652761"/>
    </source>
</evidence>
<dbReference type="SUPFAM" id="SSF53098">
    <property type="entry name" value="Ribonuclease H-like"/>
    <property type="match status" value="1"/>
</dbReference>
<feature type="compositionally biased region" description="Basic and acidic residues" evidence="1">
    <location>
        <begin position="185"/>
        <end position="204"/>
    </location>
</feature>
<protein>
    <recommendedName>
        <fullName evidence="2">hAT-like transposase RNase-H fold domain-containing protein</fullName>
    </recommendedName>
</protein>